<dbReference type="EMBL" id="GL833754">
    <property type="protein sequence ID" value="EGB02163.1"/>
    <property type="molecule type" value="Genomic_DNA"/>
</dbReference>
<evidence type="ECO:0000256" key="1">
    <source>
        <dbReference type="SAM" id="Phobius"/>
    </source>
</evidence>
<dbReference type="KEGG" id="aaf:AURANDRAFT_69138"/>
<reference evidence="2 3" key="1">
    <citation type="journal article" date="2011" name="Proc. Natl. Acad. Sci. U.S.A.">
        <title>Niche of harmful alga Aureococcus anophagefferens revealed through ecogenomics.</title>
        <authorList>
            <person name="Gobler C.J."/>
            <person name="Berry D.L."/>
            <person name="Dyhrman S.T."/>
            <person name="Wilhelm S.W."/>
            <person name="Salamov A."/>
            <person name="Lobanov A.V."/>
            <person name="Zhang Y."/>
            <person name="Collier J.L."/>
            <person name="Wurch L.L."/>
            <person name="Kustka A.B."/>
            <person name="Dill B.D."/>
            <person name="Shah M."/>
            <person name="VerBerkmoes N.C."/>
            <person name="Kuo A."/>
            <person name="Terry A."/>
            <person name="Pangilinan J."/>
            <person name="Lindquist E.A."/>
            <person name="Lucas S."/>
            <person name="Paulsen I.T."/>
            <person name="Hattenrath-Lehmann T.K."/>
            <person name="Talmage S.C."/>
            <person name="Walker E.A."/>
            <person name="Koch F."/>
            <person name="Burson A.M."/>
            <person name="Marcoval M.A."/>
            <person name="Tang Y.Z."/>
            <person name="Lecleir G.R."/>
            <person name="Coyne K.J."/>
            <person name="Berg G.M."/>
            <person name="Bertrand E.M."/>
            <person name="Saito M.A."/>
            <person name="Gladyshev V.N."/>
            <person name="Grigoriev I.V."/>
        </authorList>
    </citation>
    <scope>NUCLEOTIDE SEQUENCE [LARGE SCALE GENOMIC DNA]</scope>
    <source>
        <strain evidence="3">CCMP 1984</strain>
    </source>
</reference>
<dbReference type="InParanoid" id="F0YRU6"/>
<dbReference type="RefSeq" id="XP_009043138.1">
    <property type="nucleotide sequence ID" value="XM_009044890.1"/>
</dbReference>
<dbReference type="Proteomes" id="UP000002729">
    <property type="component" value="Unassembled WGS sequence"/>
</dbReference>
<evidence type="ECO:0000313" key="3">
    <source>
        <dbReference type="Proteomes" id="UP000002729"/>
    </source>
</evidence>
<accession>F0YRU6</accession>
<organism evidence="3">
    <name type="scientific">Aureococcus anophagefferens</name>
    <name type="common">Harmful bloom alga</name>
    <dbReference type="NCBI Taxonomy" id="44056"/>
    <lineage>
        <taxon>Eukaryota</taxon>
        <taxon>Sar</taxon>
        <taxon>Stramenopiles</taxon>
        <taxon>Ochrophyta</taxon>
        <taxon>Pelagophyceae</taxon>
        <taxon>Pelagomonadales</taxon>
        <taxon>Pelagomonadaceae</taxon>
        <taxon>Aureococcus</taxon>
    </lineage>
</organism>
<name>F0YRU6_AURAN</name>
<feature type="non-terminal residue" evidence="2">
    <location>
        <position position="369"/>
    </location>
</feature>
<feature type="non-terminal residue" evidence="2">
    <location>
        <position position="1"/>
    </location>
</feature>
<feature type="transmembrane region" description="Helical" evidence="1">
    <location>
        <begin position="20"/>
        <end position="39"/>
    </location>
</feature>
<keyword evidence="1" id="KW-0812">Transmembrane</keyword>
<dbReference type="GeneID" id="20227265"/>
<keyword evidence="1" id="KW-0472">Membrane</keyword>
<keyword evidence="1" id="KW-1133">Transmembrane helix</keyword>
<keyword evidence="3" id="KW-1185">Reference proteome</keyword>
<gene>
    <name evidence="2" type="ORF">AURANDRAFT_69138</name>
</gene>
<dbReference type="AlphaFoldDB" id="F0YRU6"/>
<sequence>FVTIKRTMIAFSFISTRTMVVRTIALGYIIQYVSVHLAFRISQRRAGRGPPQPAALFSWMMPELKEANQTYFSSADQPRRRRAAAVGRPEPDLGRHVRHAAAVAPNLLTVAADSDVLLELGVQPLTQLTACRLHFLLNQTLAIAPICEAKSNDSSDHRHHPLSRAPQDVSLSVSAAMIAGALHLPNLEYGEAKQSAPSWKLCGNDGYAARPLHAIIDNLSCVAPSCFARDHHTFDSERWQTKATFDILEGLVQHCSTFNFCSGKPLAAPLCVTSLGSITVLRLHDAWDGATSLAWALEHLVELLNEAERTVDPSSPGRIIIVSNVLLAASSRKHSDDAVETMSVHRYCELSAMHKQDDVKSVDRGDARD</sequence>
<proteinExistence type="predicted"/>
<evidence type="ECO:0000313" key="2">
    <source>
        <dbReference type="EMBL" id="EGB02163.1"/>
    </source>
</evidence>
<protein>
    <submittedName>
        <fullName evidence="2">Uncharacterized protein</fullName>
    </submittedName>
</protein>